<dbReference type="Pfam" id="PF00059">
    <property type="entry name" value="Lectin_C"/>
    <property type="match status" value="1"/>
</dbReference>
<proteinExistence type="predicted"/>
<evidence type="ECO:0000313" key="6">
    <source>
        <dbReference type="Ensembl" id="ENSFTIP00000017176.1"/>
    </source>
</evidence>
<dbReference type="OMA" id="NSSHWIG"/>
<evidence type="ECO:0000256" key="3">
    <source>
        <dbReference type="SAM" id="MobiDB-lite"/>
    </source>
</evidence>
<reference evidence="6" key="1">
    <citation type="submission" date="2025-08" db="UniProtKB">
        <authorList>
            <consortium name="Ensembl"/>
        </authorList>
    </citation>
    <scope>IDENTIFICATION</scope>
</reference>
<feature type="compositionally biased region" description="Basic and acidic residues" evidence="3">
    <location>
        <begin position="22"/>
        <end position="37"/>
    </location>
</feature>
<feature type="region of interest" description="Disordered" evidence="3">
    <location>
        <begin position="1"/>
        <end position="47"/>
    </location>
</feature>
<feature type="transmembrane region" description="Helical" evidence="4">
    <location>
        <begin position="56"/>
        <end position="78"/>
    </location>
</feature>
<dbReference type="Gene3D" id="3.10.100.10">
    <property type="entry name" value="Mannose-Binding Protein A, subunit A"/>
    <property type="match status" value="1"/>
</dbReference>
<feature type="compositionally biased region" description="Polar residues" evidence="3">
    <location>
        <begin position="1"/>
        <end position="21"/>
    </location>
</feature>
<keyword evidence="7" id="KW-1185">Reference proteome</keyword>
<dbReference type="PANTHER" id="PTHR45710">
    <property type="entry name" value="C-TYPE LECTIN DOMAIN-CONTAINING PROTEIN 180"/>
    <property type="match status" value="1"/>
</dbReference>
<sequence>MGKGAQKQNSSDQEEVLNNCSDAEKQHKWGNGEENPKDPGSNTSKSAWKRSHSVRVSVMVCVMLMLLVFTLLVTLTVVRVGSSSPQPDFSHVCPDTWLGFQGKCYYFSEDESNWTTSQESCVALGASLASINTMDELVFIKRYKGEANHWFGLRKEKDESWWWTNGTAFNNWFEVRGGGPCAYLNQERISSSLCQTKKNWLCSKPDSYVLWKQTAYP</sequence>
<evidence type="ECO:0000256" key="1">
    <source>
        <dbReference type="ARBA" id="ARBA00004401"/>
    </source>
</evidence>
<dbReference type="GO" id="GO:0030246">
    <property type="term" value="F:carbohydrate binding"/>
    <property type="evidence" value="ECO:0007669"/>
    <property type="project" value="UniProtKB-KW"/>
</dbReference>
<dbReference type="InterPro" id="IPR016187">
    <property type="entry name" value="CTDL_fold"/>
</dbReference>
<dbReference type="PANTHER" id="PTHR45710:SF35">
    <property type="entry name" value="C-TYPE LECTIN DOMAIN FAMILY 2 MEMBER D"/>
    <property type="match status" value="1"/>
</dbReference>
<dbReference type="SUPFAM" id="SSF56436">
    <property type="entry name" value="C-type lectin-like"/>
    <property type="match status" value="1"/>
</dbReference>
<dbReference type="Proteomes" id="UP000694562">
    <property type="component" value="Unplaced"/>
</dbReference>
<dbReference type="GO" id="GO:0005886">
    <property type="term" value="C:plasma membrane"/>
    <property type="evidence" value="ECO:0007669"/>
    <property type="project" value="UniProtKB-SubCell"/>
</dbReference>
<dbReference type="InterPro" id="IPR001304">
    <property type="entry name" value="C-type_lectin-like"/>
</dbReference>
<dbReference type="InterPro" id="IPR050828">
    <property type="entry name" value="C-type_lectin/matrix_domain"/>
</dbReference>
<evidence type="ECO:0000256" key="4">
    <source>
        <dbReference type="SAM" id="Phobius"/>
    </source>
</evidence>
<feature type="domain" description="C-type lectin" evidence="5">
    <location>
        <begin position="100"/>
        <end position="203"/>
    </location>
</feature>
<evidence type="ECO:0000313" key="7">
    <source>
        <dbReference type="Proteomes" id="UP000694562"/>
    </source>
</evidence>
<organism evidence="6 7">
    <name type="scientific">Falco tinnunculus</name>
    <name type="common">Common kestrel</name>
    <dbReference type="NCBI Taxonomy" id="100819"/>
    <lineage>
        <taxon>Eukaryota</taxon>
        <taxon>Metazoa</taxon>
        <taxon>Chordata</taxon>
        <taxon>Craniata</taxon>
        <taxon>Vertebrata</taxon>
        <taxon>Euteleostomi</taxon>
        <taxon>Archelosauria</taxon>
        <taxon>Archosauria</taxon>
        <taxon>Dinosauria</taxon>
        <taxon>Saurischia</taxon>
        <taxon>Theropoda</taxon>
        <taxon>Coelurosauria</taxon>
        <taxon>Aves</taxon>
        <taxon>Neognathae</taxon>
        <taxon>Neoaves</taxon>
        <taxon>Telluraves</taxon>
        <taxon>Australaves</taxon>
        <taxon>Falconiformes</taxon>
        <taxon>Falconidae</taxon>
        <taxon>Falco</taxon>
    </lineage>
</organism>
<dbReference type="SMART" id="SM00034">
    <property type="entry name" value="CLECT"/>
    <property type="match status" value="1"/>
</dbReference>
<comment type="subcellular location">
    <subcellularLocation>
        <location evidence="1">Cell membrane</location>
        <topology evidence="1">Single-pass type II membrane protein</topology>
    </subcellularLocation>
</comment>
<reference evidence="6" key="2">
    <citation type="submission" date="2025-09" db="UniProtKB">
        <authorList>
            <consortium name="Ensembl"/>
        </authorList>
    </citation>
    <scope>IDENTIFICATION</scope>
</reference>
<keyword evidence="4" id="KW-1133">Transmembrane helix</keyword>
<dbReference type="CDD" id="cd03593">
    <property type="entry name" value="CLECT_NK_receptors_like"/>
    <property type="match status" value="1"/>
</dbReference>
<dbReference type="AlphaFoldDB" id="A0A8C4UXW1"/>
<dbReference type="Ensembl" id="ENSFTIT00000017901.1">
    <property type="protein sequence ID" value="ENSFTIP00000017176.1"/>
    <property type="gene ID" value="ENSFTIG00000011384.1"/>
</dbReference>
<keyword evidence="4" id="KW-0472">Membrane</keyword>
<accession>A0A8C4UXW1</accession>
<keyword evidence="4" id="KW-0812">Transmembrane</keyword>
<name>A0A8C4UXW1_FALTI</name>
<dbReference type="OrthoDB" id="8935730at2759"/>
<dbReference type="PROSITE" id="PS50041">
    <property type="entry name" value="C_TYPE_LECTIN_2"/>
    <property type="match status" value="1"/>
</dbReference>
<evidence type="ECO:0000259" key="5">
    <source>
        <dbReference type="PROSITE" id="PS50041"/>
    </source>
</evidence>
<evidence type="ECO:0000256" key="2">
    <source>
        <dbReference type="ARBA" id="ARBA00022734"/>
    </source>
</evidence>
<dbReference type="InterPro" id="IPR016186">
    <property type="entry name" value="C-type_lectin-like/link_sf"/>
</dbReference>
<dbReference type="InterPro" id="IPR033992">
    <property type="entry name" value="NKR-like_CTLD"/>
</dbReference>
<protein>
    <recommendedName>
        <fullName evidence="5">C-type lectin domain-containing protein</fullName>
    </recommendedName>
</protein>
<keyword evidence="2" id="KW-0430">Lectin</keyword>